<gene>
    <name evidence="2" type="ORF">LTR62_005326</name>
</gene>
<name>A0AAN7TFJ3_9PEZI</name>
<reference evidence="2" key="1">
    <citation type="submission" date="2023-08" db="EMBL/GenBank/DDBJ databases">
        <title>Black Yeasts Isolated from many extreme environments.</title>
        <authorList>
            <person name="Coleine C."/>
            <person name="Stajich J.E."/>
            <person name="Selbmann L."/>
        </authorList>
    </citation>
    <scope>NUCLEOTIDE SEQUENCE</scope>
    <source>
        <strain evidence="2">CCFEE 5401</strain>
    </source>
</reference>
<dbReference type="EMBL" id="JAVRRL010000042">
    <property type="protein sequence ID" value="KAK5111127.1"/>
    <property type="molecule type" value="Genomic_DNA"/>
</dbReference>
<evidence type="ECO:0000313" key="3">
    <source>
        <dbReference type="Proteomes" id="UP001310890"/>
    </source>
</evidence>
<sequence>MLLSYSGESESKLTTVRIKLVTAVFNVTTRPPQRIAATWPPQRLGSHTQFRISTDITETSSTPSTYYEDDSKMEVIDWDHGTRYLYGLVRKPPTWDDLVQPFTERQVQHELKTISVRLYNQQRLIPMFESNVKDGRNPLAYLLCASYESSPSSSPERNERPRLRSCTPLPLAHWDRLYYVICAEIRQMYSALEAEFGIDFRGGAKILHEAGPEGISGSVRHPVSAIGLAQILEATWIDVTDDRLKTPLNAALGGDLVNTDSMEPDDIVEMVWSKLLTKVRRRSSDETLLARCRAEVREMSTLPQRKNSKAHSRRSQCKCSGGCSCRKLCDLKGSERRCIHKYGHKQEMVENKQCFHNEVQAALIRTSTGDVQNTIPQPAIDNPILSQPADMARQLSPATYACSDCDLESNGRNLNDQRDSHGTAGNTVYDASRYGSNAGSNGRKSDMTSDLVGVQETVRKRTGTNASDLAYVPAPRTPTRGKSKKDAYPLGFYGNNSGHRYPEFRGTPESAPPPVCALSSDGSQVPARKPVPCIISKRSEDNATCESNEISQTAYEAIAASENNVTFTQSFPSSVQGNPRHLDAAHDDTKSYFALIEESHNEIRPFSDEATLSYPDVTRLRLQTTAIVPADAFGLARSRKDRAADANNPYLAKELPSLPLPLLQPDFIAPRPALKQRYVSAGGNAKLSDREEISGPGMSTAHTPLNHGAPSVPKEKLFELLEDEDFIRANFGEAAVSKMGKSPENSTRPSAEASVRPSTDNSPSKSGKGSSSRTSQMFSQRDSKVEISSGRRERTESGGSFSMKLKRVFSRKSNEDEW</sequence>
<protein>
    <submittedName>
        <fullName evidence="2">Uncharacterized protein</fullName>
    </submittedName>
</protein>
<feature type="region of interest" description="Disordered" evidence="1">
    <location>
        <begin position="411"/>
        <end position="488"/>
    </location>
</feature>
<organism evidence="2 3">
    <name type="scientific">Meristemomyces frigidus</name>
    <dbReference type="NCBI Taxonomy" id="1508187"/>
    <lineage>
        <taxon>Eukaryota</taxon>
        <taxon>Fungi</taxon>
        <taxon>Dikarya</taxon>
        <taxon>Ascomycota</taxon>
        <taxon>Pezizomycotina</taxon>
        <taxon>Dothideomycetes</taxon>
        <taxon>Dothideomycetidae</taxon>
        <taxon>Mycosphaerellales</taxon>
        <taxon>Teratosphaeriaceae</taxon>
        <taxon>Meristemomyces</taxon>
    </lineage>
</organism>
<dbReference type="AlphaFoldDB" id="A0AAN7TFJ3"/>
<feature type="compositionally biased region" description="Low complexity" evidence="1">
    <location>
        <begin position="762"/>
        <end position="772"/>
    </location>
</feature>
<proteinExistence type="predicted"/>
<feature type="region of interest" description="Disordered" evidence="1">
    <location>
        <begin position="737"/>
        <end position="818"/>
    </location>
</feature>
<comment type="caution">
    <text evidence="2">The sequence shown here is derived from an EMBL/GenBank/DDBJ whole genome shotgun (WGS) entry which is preliminary data.</text>
</comment>
<evidence type="ECO:0000256" key="1">
    <source>
        <dbReference type="SAM" id="MobiDB-lite"/>
    </source>
</evidence>
<accession>A0AAN7TFJ3</accession>
<evidence type="ECO:0000313" key="2">
    <source>
        <dbReference type="EMBL" id="KAK5111127.1"/>
    </source>
</evidence>
<dbReference type="Proteomes" id="UP001310890">
    <property type="component" value="Unassembled WGS sequence"/>
</dbReference>
<feature type="compositionally biased region" description="Basic and acidic residues" evidence="1">
    <location>
        <begin position="781"/>
        <end position="796"/>
    </location>
</feature>
<feature type="region of interest" description="Disordered" evidence="1">
    <location>
        <begin position="685"/>
        <end position="711"/>
    </location>
</feature>